<evidence type="ECO:0000256" key="1">
    <source>
        <dbReference type="ARBA" id="ARBA00022598"/>
    </source>
</evidence>
<dbReference type="EMBL" id="BART01019876">
    <property type="protein sequence ID" value="GAG97324.1"/>
    <property type="molecule type" value="Genomic_DNA"/>
</dbReference>
<protein>
    <recommendedName>
        <fullName evidence="2">GS catalytic domain-containing protein</fullName>
    </recommendedName>
</protein>
<dbReference type="Gene3D" id="3.30.590.10">
    <property type="entry name" value="Glutamine synthetase/guanido kinase, catalytic domain"/>
    <property type="match status" value="1"/>
</dbReference>
<name>X1BN04_9ZZZZ</name>
<comment type="caution">
    <text evidence="3">The sequence shown here is derived from an EMBL/GenBank/DDBJ whole genome shotgun (WGS) entry which is preliminary data.</text>
</comment>
<dbReference type="SMART" id="SM01230">
    <property type="entry name" value="Gln-synt_C"/>
    <property type="match status" value="1"/>
</dbReference>
<dbReference type="GO" id="GO:0004356">
    <property type="term" value="F:glutamine synthetase activity"/>
    <property type="evidence" value="ECO:0007669"/>
    <property type="project" value="InterPro"/>
</dbReference>
<gene>
    <name evidence="3" type="ORF">S01H4_37067</name>
</gene>
<dbReference type="PANTHER" id="PTHR43785:SF12">
    <property type="entry name" value="TYPE-1 GLUTAMINE SYNTHETASE 2"/>
    <property type="match status" value="1"/>
</dbReference>
<feature type="non-terminal residue" evidence="3">
    <location>
        <position position="1"/>
    </location>
</feature>
<dbReference type="SUPFAM" id="SSF55931">
    <property type="entry name" value="Glutamine synthetase/guanido kinase"/>
    <property type="match status" value="1"/>
</dbReference>
<accession>X1BN04</accession>
<evidence type="ECO:0000313" key="3">
    <source>
        <dbReference type="EMBL" id="GAG97324.1"/>
    </source>
</evidence>
<keyword evidence="1" id="KW-0436">Ligase</keyword>
<dbReference type="PANTHER" id="PTHR43785">
    <property type="entry name" value="GAMMA-GLUTAMYLPUTRESCINE SYNTHETASE"/>
    <property type="match status" value="1"/>
</dbReference>
<feature type="domain" description="GS catalytic" evidence="2">
    <location>
        <begin position="21"/>
        <end position="264"/>
    </location>
</feature>
<proteinExistence type="predicted"/>
<organism evidence="3">
    <name type="scientific">marine sediment metagenome</name>
    <dbReference type="NCBI Taxonomy" id="412755"/>
    <lineage>
        <taxon>unclassified sequences</taxon>
        <taxon>metagenomes</taxon>
        <taxon>ecological metagenomes</taxon>
    </lineage>
</organism>
<dbReference type="InterPro" id="IPR014746">
    <property type="entry name" value="Gln_synth/guanido_kin_cat_dom"/>
</dbReference>
<dbReference type="InterPro" id="IPR008146">
    <property type="entry name" value="Gln_synth_cat_dom"/>
</dbReference>
<reference evidence="3" key="1">
    <citation type="journal article" date="2014" name="Front. Microbiol.">
        <title>High frequency of phylogenetically diverse reductive dehalogenase-homologous genes in deep subseafloor sedimentary metagenomes.</title>
        <authorList>
            <person name="Kawai M."/>
            <person name="Futagami T."/>
            <person name="Toyoda A."/>
            <person name="Takaki Y."/>
            <person name="Nishi S."/>
            <person name="Hori S."/>
            <person name="Arai W."/>
            <person name="Tsubouchi T."/>
            <person name="Morono Y."/>
            <person name="Uchiyama I."/>
            <person name="Ito T."/>
            <person name="Fujiyama A."/>
            <person name="Inagaki F."/>
            <person name="Takami H."/>
        </authorList>
    </citation>
    <scope>NUCLEOTIDE SEQUENCE</scope>
    <source>
        <strain evidence="3">Expedition CK06-06</strain>
    </source>
</reference>
<dbReference type="PROSITE" id="PS51987">
    <property type="entry name" value="GS_CATALYTIC"/>
    <property type="match status" value="1"/>
</dbReference>
<dbReference type="AlphaFoldDB" id="X1BN04"/>
<dbReference type="Pfam" id="PF00120">
    <property type="entry name" value="Gln-synt_C"/>
    <property type="match status" value="1"/>
</dbReference>
<evidence type="ECO:0000259" key="2">
    <source>
        <dbReference type="PROSITE" id="PS51987"/>
    </source>
</evidence>
<sequence>RVGRFICDIHTNDGFPHPTDPRSILKKEIQSAKAMGFEYKTRPELEWFFVFDDYTPADDGVYMDTLPFDSLALLRRTIADDMRDMNISVKTIHHECGLGQQEIELSMDDALLQADNSQTSKMIIKTESVLEGLIGTFMPKPFHDQAGNGLHIHQFLTRDGVNIFSDEEKGISDSLRYFVGGILEHVDAMTAFFNPTTNSYKRLVPGHEAPVFKSWGVANRTALIRVPGYEKKARIEYRAADGATNIYFAKALLLAAGLNGIRKK</sequence>